<accession>D9PIQ4</accession>
<proteinExistence type="predicted"/>
<dbReference type="CDD" id="cd03801">
    <property type="entry name" value="GT4_PimA-like"/>
    <property type="match status" value="1"/>
</dbReference>
<organism evidence="5">
    <name type="scientific">sediment metagenome</name>
    <dbReference type="NCBI Taxonomy" id="749907"/>
    <lineage>
        <taxon>unclassified sequences</taxon>
        <taxon>metagenomes</taxon>
        <taxon>ecological metagenomes</taxon>
    </lineage>
</organism>
<evidence type="ECO:0000259" key="3">
    <source>
        <dbReference type="Pfam" id="PF00534"/>
    </source>
</evidence>
<reference evidence="5" key="1">
    <citation type="submission" date="2010-07" db="EMBL/GenBank/DDBJ databases">
        <authorList>
            <consortium name="CONSOLIDER consortium CSD2007-00005"/>
            <person name="Guazzaroni M.-E."/>
            <person name="Richter M."/>
            <person name="Garcia-Salamanca A."/>
            <person name="Yarza P."/>
            <person name="Ferrer M."/>
        </authorList>
    </citation>
    <scope>NUCLEOTIDE SEQUENCE</scope>
</reference>
<protein>
    <submittedName>
        <fullName evidence="5">Glycosyl transferase group 1</fullName>
        <ecNumber evidence="5">2.4.-.-</ecNumber>
    </submittedName>
</protein>
<feature type="domain" description="Glycosyl transferase family 1" evidence="3">
    <location>
        <begin position="213"/>
        <end position="367"/>
    </location>
</feature>
<dbReference type="Pfam" id="PF00534">
    <property type="entry name" value="Glycos_transf_1"/>
    <property type="match status" value="1"/>
</dbReference>
<comment type="caution">
    <text evidence="5">The sequence shown here is derived from an EMBL/GenBank/DDBJ whole genome shotgun (WGS) entry which is preliminary data.</text>
</comment>
<dbReference type="SUPFAM" id="SSF53756">
    <property type="entry name" value="UDP-Glycosyltransferase/glycogen phosphorylase"/>
    <property type="match status" value="1"/>
</dbReference>
<reference evidence="5" key="2">
    <citation type="journal article" date="2011" name="Microb. Ecol.">
        <title>Taxonomic and Functional Metagenomic Profiling of the Microbial Community in the Anoxic Sediment of a Sub-saline Shallow Lake (Laguna de Carrizo, Central Spain).</title>
        <authorList>
            <person name="Ferrer M."/>
            <person name="Guazzaroni M.E."/>
            <person name="Richter M."/>
            <person name="Garcia-Salamanca A."/>
            <person name="Yarza P."/>
            <person name="Suarez-Suarez A."/>
            <person name="Solano J."/>
            <person name="Alcaide M."/>
            <person name="van Dillewijn P."/>
            <person name="Molina-Henares M.A."/>
            <person name="Lopez-Cortes N."/>
            <person name="Al-Ramahi Y."/>
            <person name="Guerrero C."/>
            <person name="Acosta A."/>
            <person name="de Eugenio L.I."/>
            <person name="Martinez V."/>
            <person name="Marques S."/>
            <person name="Rojo F."/>
            <person name="Santero E."/>
            <person name="Genilloud O."/>
            <person name="Perez-Perez J."/>
            <person name="Rossello-Mora R."/>
            <person name="Ramos J.L."/>
        </authorList>
    </citation>
    <scope>NUCLEOTIDE SEQUENCE</scope>
</reference>
<dbReference type="Pfam" id="PF13439">
    <property type="entry name" value="Glyco_transf_4"/>
    <property type="match status" value="1"/>
</dbReference>
<sequence length="392" mass="43667">MRILHLNEHLDWKGGVEVYLLSLLPELEARGHEVLVGYSEGRAELATHAFQLTELSSAQRADVRSGYSAAQSAIERYRPDLVHVHQTHNQGVIHACFERIPTIIHGHDYRYLCPASSFFYRRSETICQRAAGPACFAVTLARHCLTPRPRYALPYYQRVRWAHRQHECFAHVVAPSESCRLRFLQAGFDAGRVTTLPYFCPIPARVRPRPLPEPQTLLFIGRISPNKGGRYFVEALARLPESVRGVMVGNFDAASRESVARLASAVGCASRLDLRPWAGREEVSRAFQQASVFVFPSIWPETLGIVGLEALATGVPAVASDVGGVREWLKEGETGYLVPPKDSAAIADRAARLLTDPGLNHRLGQQGIDLIRGRFSTDYHLGRLIDLYEALV</sequence>
<feature type="domain" description="Glycosyltransferase subfamily 4-like N-terminal" evidence="4">
    <location>
        <begin position="14"/>
        <end position="197"/>
    </location>
</feature>
<dbReference type="PANTHER" id="PTHR12526:SF510">
    <property type="entry name" value="D-INOSITOL 3-PHOSPHATE GLYCOSYLTRANSFERASE"/>
    <property type="match status" value="1"/>
</dbReference>
<dbReference type="AlphaFoldDB" id="D9PIQ4"/>
<name>D9PIQ4_9ZZZZ</name>
<evidence type="ECO:0000313" key="5">
    <source>
        <dbReference type="EMBL" id="EFK96550.1"/>
    </source>
</evidence>
<evidence type="ECO:0000256" key="1">
    <source>
        <dbReference type="ARBA" id="ARBA00022676"/>
    </source>
</evidence>
<dbReference type="Gene3D" id="3.40.50.2000">
    <property type="entry name" value="Glycogen Phosphorylase B"/>
    <property type="match status" value="2"/>
</dbReference>
<evidence type="ECO:0000256" key="2">
    <source>
        <dbReference type="ARBA" id="ARBA00022679"/>
    </source>
</evidence>
<dbReference type="EMBL" id="ADZX01000449">
    <property type="protein sequence ID" value="EFK96550.1"/>
    <property type="molecule type" value="Genomic_DNA"/>
</dbReference>
<dbReference type="InterPro" id="IPR028098">
    <property type="entry name" value="Glyco_trans_4-like_N"/>
</dbReference>
<keyword evidence="1 5" id="KW-0328">Glycosyltransferase</keyword>
<gene>
    <name evidence="5" type="ORF">LDC_1412</name>
</gene>
<dbReference type="InterPro" id="IPR001296">
    <property type="entry name" value="Glyco_trans_1"/>
</dbReference>
<dbReference type="PANTHER" id="PTHR12526">
    <property type="entry name" value="GLYCOSYLTRANSFERASE"/>
    <property type="match status" value="1"/>
</dbReference>
<dbReference type="EC" id="2.4.-.-" evidence="5"/>
<evidence type="ECO:0000259" key="4">
    <source>
        <dbReference type="Pfam" id="PF13439"/>
    </source>
</evidence>
<dbReference type="GO" id="GO:0016757">
    <property type="term" value="F:glycosyltransferase activity"/>
    <property type="evidence" value="ECO:0007669"/>
    <property type="project" value="UniProtKB-KW"/>
</dbReference>
<keyword evidence="2 5" id="KW-0808">Transferase</keyword>